<keyword evidence="2" id="KW-1185">Reference proteome</keyword>
<dbReference type="Proteomes" id="UP000267027">
    <property type="component" value="Unassembled WGS sequence"/>
</dbReference>
<proteinExistence type="predicted"/>
<gene>
    <name evidence="1" type="ORF">ACOC_LOCUS12530</name>
</gene>
<evidence type="ECO:0000313" key="3">
    <source>
        <dbReference type="WBParaSite" id="ACOC_0001252901-mRNA-1"/>
    </source>
</evidence>
<accession>A0A0R3Q0R0</accession>
<dbReference type="WBParaSite" id="ACOC_0001252901-mRNA-1">
    <property type="protein sequence ID" value="ACOC_0001252901-mRNA-1"/>
    <property type="gene ID" value="ACOC_0001252901"/>
</dbReference>
<protein>
    <submittedName>
        <fullName evidence="3">Ovule protein</fullName>
    </submittedName>
</protein>
<sequence>MEHDSSSIWCNGSLKSVMLCFRFTDAIGVLLSKFAACRESQWRCRRQCGSTKAAVRMMTTSNFLRVRIIRGLVRIMKKDYDELKDE</sequence>
<dbReference type="AlphaFoldDB" id="A0A0R3Q0R0"/>
<name>A0A0R3Q0R0_ANGCS</name>
<reference evidence="3" key="1">
    <citation type="submission" date="2017-02" db="UniProtKB">
        <authorList>
            <consortium name="WormBaseParasite"/>
        </authorList>
    </citation>
    <scope>IDENTIFICATION</scope>
</reference>
<reference evidence="1 2" key="2">
    <citation type="submission" date="2018-11" db="EMBL/GenBank/DDBJ databases">
        <authorList>
            <consortium name="Pathogen Informatics"/>
        </authorList>
    </citation>
    <scope>NUCLEOTIDE SEQUENCE [LARGE SCALE GENOMIC DNA]</scope>
    <source>
        <strain evidence="1 2">Costa Rica</strain>
    </source>
</reference>
<dbReference type="EMBL" id="UYYA01005077">
    <property type="protein sequence ID" value="VDM64115.1"/>
    <property type="molecule type" value="Genomic_DNA"/>
</dbReference>
<evidence type="ECO:0000313" key="1">
    <source>
        <dbReference type="EMBL" id="VDM64115.1"/>
    </source>
</evidence>
<evidence type="ECO:0000313" key="2">
    <source>
        <dbReference type="Proteomes" id="UP000267027"/>
    </source>
</evidence>
<organism evidence="3">
    <name type="scientific">Angiostrongylus costaricensis</name>
    <name type="common">Nematode worm</name>
    <dbReference type="NCBI Taxonomy" id="334426"/>
    <lineage>
        <taxon>Eukaryota</taxon>
        <taxon>Metazoa</taxon>
        <taxon>Ecdysozoa</taxon>
        <taxon>Nematoda</taxon>
        <taxon>Chromadorea</taxon>
        <taxon>Rhabditida</taxon>
        <taxon>Rhabditina</taxon>
        <taxon>Rhabditomorpha</taxon>
        <taxon>Strongyloidea</taxon>
        <taxon>Metastrongylidae</taxon>
        <taxon>Angiostrongylus</taxon>
    </lineage>
</organism>